<evidence type="ECO:0000313" key="2">
    <source>
        <dbReference type="EMBL" id="KZV79954.1"/>
    </source>
</evidence>
<evidence type="ECO:0000313" key="3">
    <source>
        <dbReference type="Proteomes" id="UP000077266"/>
    </source>
</evidence>
<dbReference type="EMBL" id="KV426539">
    <property type="protein sequence ID" value="KZV79954.1"/>
    <property type="molecule type" value="Genomic_DNA"/>
</dbReference>
<name>A0A165B6T1_EXIGL</name>
<feature type="region of interest" description="Disordered" evidence="1">
    <location>
        <begin position="29"/>
        <end position="60"/>
    </location>
</feature>
<feature type="compositionally biased region" description="Basic and acidic residues" evidence="1">
    <location>
        <begin position="8"/>
        <end position="17"/>
    </location>
</feature>
<accession>A0A165B6T1</accession>
<dbReference type="Proteomes" id="UP000077266">
    <property type="component" value="Unassembled WGS sequence"/>
</dbReference>
<feature type="region of interest" description="Disordered" evidence="1">
    <location>
        <begin position="1"/>
        <end position="20"/>
    </location>
</feature>
<reference evidence="2 3" key="1">
    <citation type="journal article" date="2016" name="Mol. Biol. Evol.">
        <title>Comparative Genomics of Early-Diverging Mushroom-Forming Fungi Provides Insights into the Origins of Lignocellulose Decay Capabilities.</title>
        <authorList>
            <person name="Nagy L.G."/>
            <person name="Riley R."/>
            <person name="Tritt A."/>
            <person name="Adam C."/>
            <person name="Daum C."/>
            <person name="Floudas D."/>
            <person name="Sun H."/>
            <person name="Yadav J.S."/>
            <person name="Pangilinan J."/>
            <person name="Larsson K.H."/>
            <person name="Matsuura K."/>
            <person name="Barry K."/>
            <person name="Labutti K."/>
            <person name="Kuo R."/>
            <person name="Ohm R.A."/>
            <person name="Bhattacharya S.S."/>
            <person name="Shirouzu T."/>
            <person name="Yoshinaga Y."/>
            <person name="Martin F.M."/>
            <person name="Grigoriev I.V."/>
            <person name="Hibbett D.S."/>
        </authorList>
    </citation>
    <scope>NUCLEOTIDE SEQUENCE [LARGE SCALE GENOMIC DNA]</scope>
    <source>
        <strain evidence="2 3">HHB12029</strain>
    </source>
</reference>
<proteinExistence type="predicted"/>
<keyword evidence="3" id="KW-1185">Reference proteome</keyword>
<dbReference type="AlphaFoldDB" id="A0A165B6T1"/>
<dbReference type="InParanoid" id="A0A165B6T1"/>
<organism evidence="2 3">
    <name type="scientific">Exidia glandulosa HHB12029</name>
    <dbReference type="NCBI Taxonomy" id="1314781"/>
    <lineage>
        <taxon>Eukaryota</taxon>
        <taxon>Fungi</taxon>
        <taxon>Dikarya</taxon>
        <taxon>Basidiomycota</taxon>
        <taxon>Agaricomycotina</taxon>
        <taxon>Agaricomycetes</taxon>
        <taxon>Auriculariales</taxon>
        <taxon>Exidiaceae</taxon>
        <taxon>Exidia</taxon>
    </lineage>
</organism>
<protein>
    <submittedName>
        <fullName evidence="2">Uncharacterized protein</fullName>
    </submittedName>
</protein>
<sequence length="60" mass="6948">MSTLAIVDEEKPHEKTGVGEGIEWTTVTRHRRGHSRQWEGDPKPMRSPRRASFMRSANRC</sequence>
<gene>
    <name evidence="2" type="ORF">EXIGLDRAFT_733876</name>
</gene>
<evidence type="ECO:0000256" key="1">
    <source>
        <dbReference type="SAM" id="MobiDB-lite"/>
    </source>
</evidence>